<dbReference type="AlphaFoldDB" id="A0A4S3JWV3"/>
<reference evidence="2 3" key="1">
    <citation type="submission" date="2019-03" db="EMBL/GenBank/DDBJ databases">
        <title>The genome sequence of a newly discovered highly antifungal drug resistant Aspergillus species, Aspergillus tanneri NIH 1004.</title>
        <authorList>
            <person name="Mounaud S."/>
            <person name="Singh I."/>
            <person name="Joardar V."/>
            <person name="Pakala S."/>
            <person name="Pakala S."/>
            <person name="Venepally P."/>
            <person name="Hoover J."/>
            <person name="Nierman W."/>
            <person name="Chung J."/>
            <person name="Losada L."/>
        </authorList>
    </citation>
    <scope>NUCLEOTIDE SEQUENCE [LARGE SCALE GENOMIC DNA]</scope>
    <source>
        <strain evidence="2 3">NIH1004</strain>
    </source>
</reference>
<evidence type="ECO:0000313" key="2">
    <source>
        <dbReference type="EMBL" id="THC99972.1"/>
    </source>
</evidence>
<comment type="caution">
    <text evidence="2">The sequence shown here is derived from an EMBL/GenBank/DDBJ whole genome shotgun (WGS) entry which is preliminary data.</text>
</comment>
<protein>
    <submittedName>
        <fullName evidence="2">Uncharacterized protein</fullName>
    </submittedName>
</protein>
<accession>A0A4S3JWV3</accession>
<feature type="region of interest" description="Disordered" evidence="1">
    <location>
        <begin position="1"/>
        <end position="36"/>
    </location>
</feature>
<dbReference type="VEuPathDB" id="FungiDB:EYZ11_000551"/>
<keyword evidence="3" id="KW-1185">Reference proteome</keyword>
<dbReference type="Proteomes" id="UP000308092">
    <property type="component" value="Unassembled WGS sequence"/>
</dbReference>
<sequence length="61" mass="7071">MKAKSAILRRMASAPPPDPVKLDRDPDPKPVHRRDIDIKRPLIPRLREATWSFHTDTLFSI</sequence>
<evidence type="ECO:0000313" key="3">
    <source>
        <dbReference type="Proteomes" id="UP000308092"/>
    </source>
</evidence>
<organism evidence="2 3">
    <name type="scientific">Aspergillus tanneri</name>
    <dbReference type="NCBI Taxonomy" id="1220188"/>
    <lineage>
        <taxon>Eukaryota</taxon>
        <taxon>Fungi</taxon>
        <taxon>Dikarya</taxon>
        <taxon>Ascomycota</taxon>
        <taxon>Pezizomycotina</taxon>
        <taxon>Eurotiomycetes</taxon>
        <taxon>Eurotiomycetidae</taxon>
        <taxon>Eurotiales</taxon>
        <taxon>Aspergillaceae</taxon>
        <taxon>Aspergillus</taxon>
        <taxon>Aspergillus subgen. Circumdati</taxon>
    </lineage>
</organism>
<proteinExistence type="predicted"/>
<name>A0A4S3JWV3_9EURO</name>
<feature type="compositionally biased region" description="Basic and acidic residues" evidence="1">
    <location>
        <begin position="20"/>
        <end position="36"/>
    </location>
</feature>
<dbReference type="EMBL" id="SOSA01000008">
    <property type="protein sequence ID" value="THC99972.1"/>
    <property type="molecule type" value="Genomic_DNA"/>
</dbReference>
<evidence type="ECO:0000256" key="1">
    <source>
        <dbReference type="SAM" id="MobiDB-lite"/>
    </source>
</evidence>
<gene>
    <name evidence="2" type="ORF">EYZ11_000551</name>
</gene>